<feature type="compositionally biased region" description="Basic and acidic residues" evidence="1">
    <location>
        <begin position="278"/>
        <end position="307"/>
    </location>
</feature>
<proteinExistence type="predicted"/>
<evidence type="ECO:0000313" key="3">
    <source>
        <dbReference type="Proteomes" id="UP001391051"/>
    </source>
</evidence>
<feature type="compositionally biased region" description="Acidic residues" evidence="1">
    <location>
        <begin position="544"/>
        <end position="553"/>
    </location>
</feature>
<dbReference type="GeneID" id="92070997"/>
<evidence type="ECO:0008006" key="4">
    <source>
        <dbReference type="Google" id="ProtNLM"/>
    </source>
</evidence>
<feature type="compositionally biased region" description="Basic and acidic residues" evidence="1">
    <location>
        <begin position="490"/>
        <end position="500"/>
    </location>
</feature>
<evidence type="ECO:0000256" key="1">
    <source>
        <dbReference type="SAM" id="MobiDB-lite"/>
    </source>
</evidence>
<protein>
    <recommendedName>
        <fullName evidence="4">DNA (cytosine-5)-methyltransferase 1 replication foci domain-containing protein</fullName>
    </recommendedName>
</protein>
<feature type="compositionally biased region" description="Basic residues" evidence="1">
    <location>
        <begin position="336"/>
        <end position="345"/>
    </location>
</feature>
<dbReference type="Proteomes" id="UP001391051">
    <property type="component" value="Unassembled WGS sequence"/>
</dbReference>
<comment type="caution">
    <text evidence="2">The sequence shown here is derived from an EMBL/GenBank/DDBJ whole genome shotgun (WGS) entry which is preliminary data.</text>
</comment>
<feature type="region of interest" description="Disordered" evidence="1">
    <location>
        <begin position="275"/>
        <end position="358"/>
    </location>
</feature>
<feature type="compositionally biased region" description="Polar residues" evidence="1">
    <location>
        <begin position="346"/>
        <end position="355"/>
    </location>
</feature>
<evidence type="ECO:0000313" key="2">
    <source>
        <dbReference type="EMBL" id="KAK7967436.1"/>
    </source>
</evidence>
<name>A0ABR1QXL3_9PEZI</name>
<dbReference type="EMBL" id="JAQQWE010000001">
    <property type="protein sequence ID" value="KAK7967436.1"/>
    <property type="molecule type" value="Genomic_DNA"/>
</dbReference>
<dbReference type="RefSeq" id="XP_066706828.1">
    <property type="nucleotide sequence ID" value="XM_066837935.1"/>
</dbReference>
<gene>
    <name evidence="2" type="ORF">PG986_001713</name>
</gene>
<reference evidence="2 3" key="1">
    <citation type="submission" date="2023-01" db="EMBL/GenBank/DDBJ databases">
        <title>Analysis of 21 Apiospora genomes using comparative genomics revels a genus with tremendous synthesis potential of carbohydrate active enzymes and secondary metabolites.</title>
        <authorList>
            <person name="Sorensen T."/>
        </authorList>
    </citation>
    <scope>NUCLEOTIDE SEQUENCE [LARGE SCALE GENOMIC DNA]</scope>
    <source>
        <strain evidence="2 3">CBS 24483</strain>
    </source>
</reference>
<sequence>MAGRRRLRAASTSTVATVDEDAIRFQKETTVLKPTHSSDENEWPCFLLEDATVYNSRGEIANLLHADTEGPFVIRGHLVIDKDDVIFRKPAIIVYSKNRSSHYHVVPVQKRHVKDKSAWIEIPTSTTYSIGVKEDDIPVIWAQGNSGWFEIAPSDRYTCMANTMFEAVTLHYNIIAQYEAELDRAIEEEEKKPRSKQKKLQLKDITLDIANTLFSYAVAVGDGVTYEEAIQRCKNHAMFLLSQFPKHTQFYNWLSGQVPDVLQAANQRLKLAAAATKAEPEARASRQRTADSDTIESKAKGKGKSVESHPAPRSLRSSQQVEYPVVDLTSDDQKPSRARSSKGKQKSTPDTTATSEVPADIEMHDFAQTEMALRPRTPAPLTSQLDSGLPTLLDVLNEERAKILEDLGHGKGKKHPDDMNHGTWQTKIYMACKVQNYSAKEEIFTYFAKDLAHSLGPEWHKSALYKWAKDHAKSRPTLQHITEKDIHALTRRQKAPERAKPNPKTPTGAETSGKVPIRSGRPSGRAAGLRPSLGGKKRPRGMDSSDDGMEIDDGLPIRKTAKTSEFFTDSENPDLDDSASSEDENVEGSDTKVLTRIAIHAQRIPSMKAEGPNKTWTCEEPDCDYLVRSADEQEGQDLIRKHFDAHEKEASEEAKELELSKINLAMTEGQRGHMPINHLLDKIRRTGEQKSQTKIGDRVVPQPIKRSLLI</sequence>
<organism evidence="2 3">
    <name type="scientific">Apiospora aurea</name>
    <dbReference type="NCBI Taxonomy" id="335848"/>
    <lineage>
        <taxon>Eukaryota</taxon>
        <taxon>Fungi</taxon>
        <taxon>Dikarya</taxon>
        <taxon>Ascomycota</taxon>
        <taxon>Pezizomycotina</taxon>
        <taxon>Sordariomycetes</taxon>
        <taxon>Xylariomycetidae</taxon>
        <taxon>Amphisphaeriales</taxon>
        <taxon>Apiosporaceae</taxon>
        <taxon>Apiospora</taxon>
    </lineage>
</organism>
<accession>A0ABR1QXL3</accession>
<keyword evidence="3" id="KW-1185">Reference proteome</keyword>
<feature type="compositionally biased region" description="Acidic residues" evidence="1">
    <location>
        <begin position="571"/>
        <end position="587"/>
    </location>
</feature>
<feature type="region of interest" description="Disordered" evidence="1">
    <location>
        <begin position="490"/>
        <end position="589"/>
    </location>
</feature>